<dbReference type="AlphaFoldDB" id="A0A0M0BLR5"/>
<gene>
    <name evidence="4" type="ORF">AC482_06355</name>
</gene>
<feature type="domain" description="DHH-CID" evidence="3">
    <location>
        <begin position="182"/>
        <end position="264"/>
    </location>
</feature>
<organism evidence="4 5">
    <name type="scientific">miscellaneous Crenarchaeota group-15 archaeon DG-45</name>
    <dbReference type="NCBI Taxonomy" id="1685127"/>
    <lineage>
        <taxon>Archaea</taxon>
        <taxon>Candidatus Bathyarchaeota</taxon>
        <taxon>MCG-15</taxon>
    </lineage>
</organism>
<dbReference type="GO" id="GO:0003676">
    <property type="term" value="F:nucleic acid binding"/>
    <property type="evidence" value="ECO:0007669"/>
    <property type="project" value="InterPro"/>
</dbReference>
<comment type="caution">
    <text evidence="4">The sequence shown here is derived from an EMBL/GenBank/DDBJ whole genome shotgun (WGS) entry which is preliminary data.</text>
</comment>
<protein>
    <submittedName>
        <fullName evidence="4">Uncharacterized protein</fullName>
    </submittedName>
</protein>
<feature type="domain" description="DDH" evidence="1">
    <location>
        <begin position="10"/>
        <end position="125"/>
    </location>
</feature>
<evidence type="ECO:0000259" key="1">
    <source>
        <dbReference type="Pfam" id="PF01368"/>
    </source>
</evidence>
<dbReference type="EMBL" id="LFWZ01000062">
    <property type="protein sequence ID" value="KON29507.1"/>
    <property type="molecule type" value="Genomic_DNA"/>
</dbReference>
<reference evidence="4 5" key="1">
    <citation type="submission" date="2015-06" db="EMBL/GenBank/DDBJ databases">
        <title>New insights into the roles of widespread benthic archaea in carbon and nitrogen cycling.</title>
        <authorList>
            <person name="Lazar C.S."/>
            <person name="Baker B.J."/>
            <person name="Seitz K.W."/>
            <person name="Hyde A.S."/>
            <person name="Dick G.J."/>
            <person name="Hinrichs K.-U."/>
            <person name="Teske A.P."/>
        </authorList>
    </citation>
    <scope>NUCLEOTIDE SEQUENCE [LARGE SCALE GENOMIC DNA]</scope>
    <source>
        <strain evidence="4">DG-45</strain>
    </source>
</reference>
<dbReference type="GO" id="GO:0004527">
    <property type="term" value="F:exonuclease activity"/>
    <property type="evidence" value="ECO:0007669"/>
    <property type="project" value="UniProtKB-KW"/>
</dbReference>
<dbReference type="PANTHER" id="PTHR30255">
    <property type="entry name" value="SINGLE-STRANDED-DNA-SPECIFIC EXONUCLEASE RECJ"/>
    <property type="match status" value="1"/>
</dbReference>
<dbReference type="InterPro" id="IPR001667">
    <property type="entry name" value="DDH_dom"/>
</dbReference>
<dbReference type="Gene3D" id="3.90.1640.30">
    <property type="match status" value="1"/>
</dbReference>
<proteinExistence type="predicted"/>
<feature type="domain" description="DHHA1" evidence="2">
    <location>
        <begin position="356"/>
        <end position="450"/>
    </location>
</feature>
<dbReference type="InterPro" id="IPR051673">
    <property type="entry name" value="SSDNA_exonuclease_RecJ"/>
</dbReference>
<evidence type="ECO:0000259" key="3">
    <source>
        <dbReference type="Pfam" id="PF21763"/>
    </source>
</evidence>
<dbReference type="InterPro" id="IPR048515">
    <property type="entry name" value="DHH_CID"/>
</dbReference>
<dbReference type="Proteomes" id="UP000037210">
    <property type="component" value="Unassembled WGS sequence"/>
</dbReference>
<dbReference type="PANTHER" id="PTHR30255:SF2">
    <property type="entry name" value="SINGLE-STRANDED-DNA-SPECIFIC EXONUCLEASE RECJ"/>
    <property type="match status" value="1"/>
</dbReference>
<dbReference type="SUPFAM" id="SSF64182">
    <property type="entry name" value="DHH phosphoesterases"/>
    <property type="match status" value="1"/>
</dbReference>
<evidence type="ECO:0000313" key="5">
    <source>
        <dbReference type="Proteomes" id="UP000037210"/>
    </source>
</evidence>
<dbReference type="Pfam" id="PF01368">
    <property type="entry name" value="DHH"/>
    <property type="match status" value="1"/>
</dbReference>
<dbReference type="InterPro" id="IPR038763">
    <property type="entry name" value="DHH_sf"/>
</dbReference>
<evidence type="ECO:0000259" key="2">
    <source>
        <dbReference type="Pfam" id="PF02272"/>
    </source>
</evidence>
<evidence type="ECO:0000313" key="4">
    <source>
        <dbReference type="EMBL" id="KON29507.1"/>
    </source>
</evidence>
<dbReference type="Pfam" id="PF21763">
    <property type="entry name" value="DHH_CID"/>
    <property type="match status" value="1"/>
</dbReference>
<dbReference type="Gene3D" id="3.10.310.30">
    <property type="match status" value="1"/>
</dbReference>
<name>A0A0M0BLR5_9ARCH</name>
<dbReference type="Pfam" id="PF02272">
    <property type="entry name" value="DHHA1"/>
    <property type="match status" value="1"/>
</dbReference>
<dbReference type="InterPro" id="IPR003156">
    <property type="entry name" value="DHHA1_dom"/>
</dbReference>
<sequence length="456" mass="49148">MRHVEEGGIVRIVTHSDADGIAAGGILSRAMGRLGAGFKTTCEKRVDERVMAAVASEGPRLVVFSDLGSGYLDMIAEHLRASDVIVLDHHLPVKAEAPNVVHVNPLLHGLDGARGVSGAGIAYLFSRLIDEGNVDLSPLGVVGALADQQDKGEKKTLLGLNCRIEGDAKEAGLLETRVDLIFYGYETRPLARALAYTTTPFIPGLSGREDRCLAFLRDDGIELKRGGRWRALRDLSEEEKRALFSALSKHLIHEGCEAEAVYDLLGTIYTLTREEAWTPMRDGREYASLLNACARMERPSLGLAACLGDRDAAMREAEGTLEEYRRRIAECLDWVREDGRIEEMANIYALPAAGNIDDRIIGVVASILLSTGILKKPKPIVAWAQAEEGLVKVSARGTEEMARGGVDLGSVMMEAAEGLGGRGGGHDIAAGAFLPEEGARGFLELVDRLVGAQREA</sequence>
<accession>A0A0M0BLR5</accession>